<dbReference type="PANTHER" id="PTHR14911:SF13">
    <property type="entry name" value="TRNA (GUANINE(6)-N2)-METHYLTRANSFERASE THUMP3"/>
    <property type="match status" value="1"/>
</dbReference>
<dbReference type="Gene3D" id="3.40.50.150">
    <property type="entry name" value="Vaccinia Virus protein VP39"/>
    <property type="match status" value="1"/>
</dbReference>
<evidence type="ECO:0000313" key="3">
    <source>
        <dbReference type="Proteomes" id="UP000032512"/>
    </source>
</evidence>
<sequence>MISHGSYLYNYAFPEEEKSLCMLEMRSFFGKDEEAGILESSFEIDPSRSPFIRERMDLFFKAKDFQQLIAMVKEWKLGESTFKVKYVKAAGLKKLTFEARRRIEREVGLAMKGIPELKKPDLILGILEVNGWWYFGQLHSSEQLWLHHQHKPHSYSTALSTRVARAVANIAVPDPAKAKAIDPCCGIGTVVVEALSMGIDIVGSDHNPLILEGTRENIAHFGYSTEIKLLDLMEVTGHYDVAIIDMPYNLCSVITAQEQLDMLQSTRTFADKAVIVTKEPIDPIIRSAGFEIIDRGIVKKGNFTREVIVCRKAP</sequence>
<dbReference type="GO" id="GO:0030488">
    <property type="term" value="P:tRNA methylation"/>
    <property type="evidence" value="ECO:0007669"/>
    <property type="project" value="TreeGrafter"/>
</dbReference>
<feature type="domain" description="Ribosomal RNA large subunit methyltransferase K/L-like methyltransferase" evidence="1">
    <location>
        <begin position="152"/>
        <end position="249"/>
    </location>
</feature>
<dbReference type="InterPro" id="IPR029063">
    <property type="entry name" value="SAM-dependent_MTases_sf"/>
</dbReference>
<proteinExistence type="predicted"/>
<protein>
    <submittedName>
        <fullName evidence="2">RNA methyltransferase</fullName>
    </submittedName>
</protein>
<dbReference type="InterPro" id="IPR000241">
    <property type="entry name" value="RlmKL-like_Mtase"/>
</dbReference>
<comment type="caution">
    <text evidence="2">The sequence shown here is derived from an EMBL/GenBank/DDBJ whole genome shotgun (WGS) entry which is preliminary data.</text>
</comment>
<dbReference type="SUPFAM" id="SSF53335">
    <property type="entry name" value="S-adenosyl-L-methionine-dependent methyltransferases"/>
    <property type="match status" value="1"/>
</dbReference>
<dbReference type="RefSeq" id="WP_044392904.1">
    <property type="nucleotide sequence ID" value="NZ_JXIQ01000070.1"/>
</dbReference>
<evidence type="ECO:0000313" key="2">
    <source>
        <dbReference type="EMBL" id="KIY22446.1"/>
    </source>
</evidence>
<organism evidence="2 3">
    <name type="scientific">Mesobacillus subterraneus</name>
    <dbReference type="NCBI Taxonomy" id="285983"/>
    <lineage>
        <taxon>Bacteria</taxon>
        <taxon>Bacillati</taxon>
        <taxon>Bacillota</taxon>
        <taxon>Bacilli</taxon>
        <taxon>Bacillales</taxon>
        <taxon>Bacillaceae</taxon>
        <taxon>Mesobacillus</taxon>
    </lineage>
</organism>
<name>A0A0D6ZBM8_9BACI</name>
<keyword evidence="2" id="KW-0489">Methyltransferase</keyword>
<reference evidence="2 3" key="1">
    <citation type="submission" date="2015-01" db="EMBL/GenBank/DDBJ databases">
        <title>Draft genome sequences of the supercritical CO2 tolerant bacteria Bacillus subterraneus MITOT1 and Bacillus cereus MIT0214.</title>
        <authorList>
            <person name="Peet K.C."/>
            <person name="Thompson J.R."/>
        </authorList>
    </citation>
    <scope>NUCLEOTIDE SEQUENCE [LARGE SCALE GENOMIC DNA]</scope>
    <source>
        <strain evidence="2 3">MITOT1</strain>
    </source>
</reference>
<dbReference type="EMBL" id="JXIQ01000070">
    <property type="protein sequence ID" value="KIY22446.1"/>
    <property type="molecule type" value="Genomic_DNA"/>
</dbReference>
<dbReference type="AlphaFoldDB" id="A0A0D6ZBM8"/>
<dbReference type="PANTHER" id="PTHR14911">
    <property type="entry name" value="THUMP DOMAIN-CONTAINING"/>
    <property type="match status" value="1"/>
</dbReference>
<evidence type="ECO:0000259" key="1">
    <source>
        <dbReference type="Pfam" id="PF01170"/>
    </source>
</evidence>
<accession>A0A0D6ZBM8</accession>
<dbReference type="Pfam" id="PF01170">
    <property type="entry name" value="UPF0020"/>
    <property type="match status" value="1"/>
</dbReference>
<dbReference type="Proteomes" id="UP000032512">
    <property type="component" value="Unassembled WGS sequence"/>
</dbReference>
<dbReference type="GO" id="GO:0016423">
    <property type="term" value="F:tRNA (guanine) methyltransferase activity"/>
    <property type="evidence" value="ECO:0007669"/>
    <property type="project" value="TreeGrafter"/>
</dbReference>
<keyword evidence="2" id="KW-0808">Transferase</keyword>
<keyword evidence="3" id="KW-1185">Reference proteome</keyword>
<gene>
    <name evidence="2" type="ORF">UB32_08605</name>
</gene>
<dbReference type="PATRIC" id="fig|285983.3.peg.237"/>